<dbReference type="PANTHER" id="PTHR43000">
    <property type="entry name" value="DTDP-D-GLUCOSE 4,6-DEHYDRATASE-RELATED"/>
    <property type="match status" value="1"/>
</dbReference>
<proteinExistence type="inferred from homology"/>
<dbReference type="Proteomes" id="UP000309186">
    <property type="component" value="Unassembled WGS sequence"/>
</dbReference>
<dbReference type="InterPro" id="IPR036291">
    <property type="entry name" value="NAD(P)-bd_dom_sf"/>
</dbReference>
<feature type="domain" description="NAD-dependent epimerase/dehydratase" evidence="3">
    <location>
        <begin position="9"/>
        <end position="247"/>
    </location>
</feature>
<evidence type="ECO:0000313" key="4">
    <source>
        <dbReference type="EMBL" id="TLX45205.1"/>
    </source>
</evidence>
<dbReference type="RefSeq" id="WP_138484608.1">
    <property type="nucleotide sequence ID" value="NZ_PPSW01000049.1"/>
</dbReference>
<dbReference type="Gene3D" id="3.40.50.720">
    <property type="entry name" value="NAD(P)-binding Rossmann-like Domain"/>
    <property type="match status" value="1"/>
</dbReference>
<dbReference type="Pfam" id="PF01370">
    <property type="entry name" value="Epimerase"/>
    <property type="match status" value="1"/>
</dbReference>
<dbReference type="OrthoDB" id="9803010at2"/>
<comment type="similarity">
    <text evidence="2">Belongs to the NAD(P)-dependent epimerase/dehydratase family.</text>
</comment>
<gene>
    <name evidence="4" type="ORF">C1E24_20180</name>
</gene>
<evidence type="ECO:0000256" key="1">
    <source>
        <dbReference type="ARBA" id="ARBA00005125"/>
    </source>
</evidence>
<comment type="caution">
    <text evidence="4">The sequence shown here is derived from an EMBL/GenBank/DDBJ whole genome shotgun (WGS) entry which is preliminary data.</text>
</comment>
<reference evidence="4 5" key="1">
    <citation type="submission" date="2018-01" db="EMBL/GenBank/DDBJ databases">
        <title>Co-occurrence of chitin degradation, pigmentation and bioactivity in marine Pseudoalteromonas.</title>
        <authorList>
            <person name="Paulsen S."/>
            <person name="Gram L."/>
            <person name="Machado H."/>
        </authorList>
    </citation>
    <scope>NUCLEOTIDE SEQUENCE [LARGE SCALE GENOMIC DNA]</scope>
    <source>
        <strain evidence="4 5">S3663</strain>
    </source>
</reference>
<dbReference type="EMBL" id="PPSW01000049">
    <property type="protein sequence ID" value="TLX45205.1"/>
    <property type="molecule type" value="Genomic_DNA"/>
</dbReference>
<protein>
    <submittedName>
        <fullName evidence="4">Epimerase</fullName>
    </submittedName>
</protein>
<evidence type="ECO:0000259" key="3">
    <source>
        <dbReference type="Pfam" id="PF01370"/>
    </source>
</evidence>
<organism evidence="4 5">
    <name type="scientific">Pseudoalteromonas phenolica</name>
    <dbReference type="NCBI Taxonomy" id="161398"/>
    <lineage>
        <taxon>Bacteria</taxon>
        <taxon>Pseudomonadati</taxon>
        <taxon>Pseudomonadota</taxon>
        <taxon>Gammaproteobacteria</taxon>
        <taxon>Alteromonadales</taxon>
        <taxon>Pseudoalteromonadaceae</taxon>
        <taxon>Pseudoalteromonas</taxon>
    </lineage>
</organism>
<dbReference type="InterPro" id="IPR001509">
    <property type="entry name" value="Epimerase_deHydtase"/>
</dbReference>
<evidence type="ECO:0000313" key="5">
    <source>
        <dbReference type="Proteomes" id="UP000309186"/>
    </source>
</evidence>
<comment type="pathway">
    <text evidence="1">Bacterial outer membrane biogenesis; LPS O-antigen biosynthesis.</text>
</comment>
<accession>A0A5R9PX29</accession>
<name>A0A5R9PX29_9GAMM</name>
<dbReference type="AlphaFoldDB" id="A0A5R9PX29"/>
<dbReference type="SUPFAM" id="SSF51735">
    <property type="entry name" value="NAD(P)-binding Rossmann-fold domains"/>
    <property type="match status" value="1"/>
</dbReference>
<evidence type="ECO:0000256" key="2">
    <source>
        <dbReference type="ARBA" id="ARBA00007637"/>
    </source>
</evidence>
<sequence>MIELKGKKIFITGGAGFIGSTLIGKLINDNEIVAYDNLDRNTLKSQSFANHENLRLVQGNVLDQAHLIEAAKGSEIFIHAAAIAGIDNTVKSPVRTMTVNMTGTSNALEAAHQAGTVERFLEFSTSEVFGSRAYRVDEVDSTTTGAVGEARWTYAVSKLAGEHLTHAYHREHGLPTVTFRPFNVYGPGQIGEGAISIMIRKALKNEDIYIFGDGAQIRAWCYVDDMVDALMKALSMPKAVGESFNIGNARAVTTIFGLAETICRVLNSKSKIVFKDALSADIELRIPKTDKAKELIDFEAKVDLEEGLLNTAEWIAKNMDDLPEMPDMFLNKK</sequence>